<evidence type="ECO:0000313" key="6">
    <source>
        <dbReference type="EMBL" id="MFC4769889.1"/>
    </source>
</evidence>
<dbReference type="PROSITE" id="PS00846">
    <property type="entry name" value="HTH_ARSR_1"/>
    <property type="match status" value="1"/>
</dbReference>
<dbReference type="InterPro" id="IPR011991">
    <property type="entry name" value="ArsR-like_HTH"/>
</dbReference>
<evidence type="ECO:0000259" key="5">
    <source>
        <dbReference type="PROSITE" id="PS50987"/>
    </source>
</evidence>
<dbReference type="PRINTS" id="PR00778">
    <property type="entry name" value="HTHARSR"/>
</dbReference>
<dbReference type="Pfam" id="PF01022">
    <property type="entry name" value="HTH_5"/>
    <property type="match status" value="1"/>
</dbReference>
<dbReference type="SUPFAM" id="SSF46785">
    <property type="entry name" value="Winged helix' DNA-binding domain"/>
    <property type="match status" value="1"/>
</dbReference>
<evidence type="ECO:0000256" key="4">
    <source>
        <dbReference type="ARBA" id="ARBA00043263"/>
    </source>
</evidence>
<evidence type="ECO:0000256" key="1">
    <source>
        <dbReference type="ARBA" id="ARBA00023015"/>
    </source>
</evidence>
<comment type="caution">
    <text evidence="6">The sequence shown here is derived from an EMBL/GenBank/DDBJ whole genome shotgun (WGS) entry which is preliminary data.</text>
</comment>
<dbReference type="InterPro" id="IPR001845">
    <property type="entry name" value="HTH_ArsR_DNA-bd_dom"/>
</dbReference>
<keyword evidence="3" id="KW-0804">Transcription</keyword>
<dbReference type="InterPro" id="IPR018334">
    <property type="entry name" value="ArsR_HTH"/>
</dbReference>
<proteinExistence type="predicted"/>
<accession>A0ABV9Q7Q5</accession>
<dbReference type="InterPro" id="IPR051011">
    <property type="entry name" value="Metal_resp_trans_reg"/>
</dbReference>
<evidence type="ECO:0000256" key="3">
    <source>
        <dbReference type="ARBA" id="ARBA00023163"/>
    </source>
</evidence>
<keyword evidence="2" id="KW-0238">DNA-binding</keyword>
<evidence type="ECO:0000313" key="7">
    <source>
        <dbReference type="Proteomes" id="UP001596002"/>
    </source>
</evidence>
<keyword evidence="4" id="KW-0105">Cadmium resistance</keyword>
<gene>
    <name evidence="6" type="ORF">ACFO8Q_21525</name>
</gene>
<dbReference type="InterPro" id="IPR036390">
    <property type="entry name" value="WH_DNA-bd_sf"/>
</dbReference>
<dbReference type="PANTHER" id="PTHR43132">
    <property type="entry name" value="ARSENICAL RESISTANCE OPERON REPRESSOR ARSR-RELATED"/>
    <property type="match status" value="1"/>
</dbReference>
<dbReference type="PROSITE" id="PS50987">
    <property type="entry name" value="HTH_ARSR_2"/>
    <property type="match status" value="1"/>
</dbReference>
<dbReference type="InterPro" id="IPR036388">
    <property type="entry name" value="WH-like_DNA-bd_sf"/>
</dbReference>
<dbReference type="Gene3D" id="1.10.10.10">
    <property type="entry name" value="Winged helix-like DNA-binding domain superfamily/Winged helix DNA-binding domain"/>
    <property type="match status" value="1"/>
</dbReference>
<protein>
    <submittedName>
        <fullName evidence="6">ArsR/SmtB family transcription factor</fullName>
    </submittedName>
</protein>
<evidence type="ECO:0000256" key="2">
    <source>
        <dbReference type="ARBA" id="ARBA00023125"/>
    </source>
</evidence>
<dbReference type="NCBIfam" id="NF033788">
    <property type="entry name" value="HTH_metalloreg"/>
    <property type="match status" value="1"/>
</dbReference>
<organism evidence="6 7">
    <name type="scientific">Effusibacillus consociatus</name>
    <dbReference type="NCBI Taxonomy" id="1117041"/>
    <lineage>
        <taxon>Bacteria</taxon>
        <taxon>Bacillati</taxon>
        <taxon>Bacillota</taxon>
        <taxon>Bacilli</taxon>
        <taxon>Bacillales</taxon>
        <taxon>Alicyclobacillaceae</taxon>
        <taxon>Effusibacillus</taxon>
    </lineage>
</organism>
<reference evidence="7" key="1">
    <citation type="journal article" date="2019" name="Int. J. Syst. Evol. Microbiol.">
        <title>The Global Catalogue of Microorganisms (GCM) 10K type strain sequencing project: providing services to taxonomists for standard genome sequencing and annotation.</title>
        <authorList>
            <consortium name="The Broad Institute Genomics Platform"/>
            <consortium name="The Broad Institute Genome Sequencing Center for Infectious Disease"/>
            <person name="Wu L."/>
            <person name="Ma J."/>
        </authorList>
    </citation>
    <scope>NUCLEOTIDE SEQUENCE [LARGE SCALE GENOMIC DNA]</scope>
    <source>
        <strain evidence="7">WYCCWR 12678</strain>
    </source>
</reference>
<dbReference type="SMART" id="SM00418">
    <property type="entry name" value="HTH_ARSR"/>
    <property type="match status" value="1"/>
</dbReference>
<name>A0ABV9Q7Q5_9BACL</name>
<keyword evidence="1" id="KW-0805">Transcription regulation</keyword>
<sequence>MSCNSDDQRVIRDQETDCCDVTIIHDETVEKIRQVQMNEDQVTELASIFQALGDPTRVRIIHALIKAEICVCDLAAVLEMTQSAVSHQLRYLKNLRIVKRRKVGRTVYYSIDDEHILTLFETGLEHVSHR</sequence>
<dbReference type="RefSeq" id="WP_380028936.1">
    <property type="nucleotide sequence ID" value="NZ_JBHSHC010000149.1"/>
</dbReference>
<keyword evidence="7" id="KW-1185">Reference proteome</keyword>
<dbReference type="Proteomes" id="UP001596002">
    <property type="component" value="Unassembled WGS sequence"/>
</dbReference>
<dbReference type="EMBL" id="JBHSHC010000149">
    <property type="protein sequence ID" value="MFC4769889.1"/>
    <property type="molecule type" value="Genomic_DNA"/>
</dbReference>
<feature type="domain" description="HTH arsR-type" evidence="5">
    <location>
        <begin position="37"/>
        <end position="130"/>
    </location>
</feature>
<dbReference type="CDD" id="cd00090">
    <property type="entry name" value="HTH_ARSR"/>
    <property type="match status" value="1"/>
</dbReference>
<dbReference type="PANTHER" id="PTHR43132:SF6">
    <property type="entry name" value="HTH-TYPE TRANSCRIPTIONAL REPRESSOR CZRA"/>
    <property type="match status" value="1"/>
</dbReference>